<gene>
    <name evidence="1" type="ORF">VB774_14355</name>
</gene>
<dbReference type="EMBL" id="JAYGIE010000078">
    <property type="protein sequence ID" value="MEA5478806.1"/>
    <property type="molecule type" value="Genomic_DNA"/>
</dbReference>
<accession>A0ABU5TL93</accession>
<name>A0ABU5TL93_9CYAN</name>
<protein>
    <submittedName>
        <fullName evidence="1">Uncharacterized protein</fullName>
    </submittedName>
</protein>
<evidence type="ECO:0000313" key="2">
    <source>
        <dbReference type="Proteomes" id="UP001301388"/>
    </source>
</evidence>
<organism evidence="1 2">
    <name type="scientific">Pseudanabaena galeata UHCC 0370</name>
    <dbReference type="NCBI Taxonomy" id="3110310"/>
    <lineage>
        <taxon>Bacteria</taxon>
        <taxon>Bacillati</taxon>
        <taxon>Cyanobacteriota</taxon>
        <taxon>Cyanophyceae</taxon>
        <taxon>Pseudanabaenales</taxon>
        <taxon>Pseudanabaenaceae</taxon>
        <taxon>Pseudanabaena</taxon>
    </lineage>
</organism>
<sequence length="45" mass="4734">MQSPSDVNPHLIHAIGVETIAILGELGVAAAIEPIATHIRFGCDR</sequence>
<keyword evidence="2" id="KW-1185">Reference proteome</keyword>
<dbReference type="Proteomes" id="UP001301388">
    <property type="component" value="Unassembled WGS sequence"/>
</dbReference>
<comment type="caution">
    <text evidence="1">The sequence shown here is derived from an EMBL/GenBank/DDBJ whole genome shotgun (WGS) entry which is preliminary data.</text>
</comment>
<proteinExistence type="predicted"/>
<evidence type="ECO:0000313" key="1">
    <source>
        <dbReference type="EMBL" id="MEA5478806.1"/>
    </source>
</evidence>
<reference evidence="1 2" key="1">
    <citation type="submission" date="2023-12" db="EMBL/GenBank/DDBJ databases">
        <title>Baltic Sea Cyanobacteria.</title>
        <authorList>
            <person name="Delbaje E."/>
            <person name="Fewer D.P."/>
            <person name="Shishido T.K."/>
        </authorList>
    </citation>
    <scope>NUCLEOTIDE SEQUENCE [LARGE SCALE GENOMIC DNA]</scope>
    <source>
        <strain evidence="1 2">UHCC 0370</strain>
    </source>
</reference>
<dbReference type="RefSeq" id="WP_323262210.1">
    <property type="nucleotide sequence ID" value="NZ_JAYGIE010000078.1"/>
</dbReference>